<sequence>MASGYSEGIRLKPRDNSDPTAGTSTFSPDEFPGIEYVEVTPNAVHHEDSRESIEEIRLDPRDNSHPTTGTSTVSPDEAPDIIHVEATLNSERHERSGGRTRDQGTQTKGEAGAQPKSDDKKPRNLVVCIDGTANQFSEKNTHVVELYSRLVADETQLTYYDSGIGTYVAESNPFVRAMQWIENSLDMAIAIHHKRITLSAYQWLSENYVRGDRIYLFGFSRGAYQVRIIAGMIKVVGLLRKGNNNQIQFAYQLYLAMMKVEKRGDGAKKQSDASKVEEDQNVEVEQSKDAKVEQTKQAKGGRRSEAKIKSQEQDVNRPEQVTGERSNQKKSTKDTPKLCGQFKKTLCHRDVTVHFVGVWDTVSSIGVTRGSSFPETTNGMLHVRTFRHALALHELRSKFLPEYGNGGGGPLEGGDIKEVWFVGSHSDIGGGNTDNLDLNCFGPPLRWVLHEALDHGLRVEPHRGGWGSAVHNPSMTLVWRIFEWYPWKRLSYNSKSPTAEKRWPPHMSGGRRIQPGQLIHESALEYFKACQGSSDRTKAKILHEGSWVPIQDNYHLLKVEEDAHSKIADDIIQRANARGANEPLAVDLPQTLQVLATSGEQPLHP</sequence>
<feature type="domain" description="T6SS Phospholipase effector Tle1-like catalytic" evidence="2">
    <location>
        <begin position="123"/>
        <end position="451"/>
    </location>
</feature>
<evidence type="ECO:0000313" key="3">
    <source>
        <dbReference type="EMBL" id="KIP02120.1"/>
    </source>
</evidence>
<organism evidence="3 4">
    <name type="scientific">Phlebiopsis gigantea (strain 11061_1 CR5-6)</name>
    <name type="common">White-rot fungus</name>
    <name type="synonym">Peniophora gigantea</name>
    <dbReference type="NCBI Taxonomy" id="745531"/>
    <lineage>
        <taxon>Eukaryota</taxon>
        <taxon>Fungi</taxon>
        <taxon>Dikarya</taxon>
        <taxon>Basidiomycota</taxon>
        <taxon>Agaricomycotina</taxon>
        <taxon>Agaricomycetes</taxon>
        <taxon>Polyporales</taxon>
        <taxon>Phanerochaetaceae</taxon>
        <taxon>Phlebiopsis</taxon>
    </lineage>
</organism>
<feature type="region of interest" description="Disordered" evidence="1">
    <location>
        <begin position="1"/>
        <end position="123"/>
    </location>
</feature>
<evidence type="ECO:0000256" key="1">
    <source>
        <dbReference type="SAM" id="MobiDB-lite"/>
    </source>
</evidence>
<dbReference type="STRING" id="745531.A0A0C3S2Z5"/>
<protein>
    <recommendedName>
        <fullName evidence="2">T6SS Phospholipase effector Tle1-like catalytic domain-containing protein</fullName>
    </recommendedName>
</protein>
<feature type="compositionally biased region" description="Basic and acidic residues" evidence="1">
    <location>
        <begin position="285"/>
        <end position="317"/>
    </location>
</feature>
<accession>A0A0C3S2Z5</accession>
<dbReference type="PANTHER" id="PTHR33840">
    <property type="match status" value="1"/>
</dbReference>
<dbReference type="Pfam" id="PF09994">
    <property type="entry name" value="T6SS_Tle1-like_cat"/>
    <property type="match status" value="1"/>
</dbReference>
<dbReference type="HOGENOM" id="CLU_005049_5_1_1"/>
<dbReference type="InterPro" id="IPR018712">
    <property type="entry name" value="Tle1-like_cat"/>
</dbReference>
<feature type="region of interest" description="Disordered" evidence="1">
    <location>
        <begin position="266"/>
        <end position="335"/>
    </location>
</feature>
<feature type="compositionally biased region" description="Polar residues" evidence="1">
    <location>
        <begin position="65"/>
        <end position="74"/>
    </location>
</feature>
<feature type="compositionally biased region" description="Polar residues" evidence="1">
    <location>
        <begin position="18"/>
        <end position="27"/>
    </location>
</feature>
<feature type="compositionally biased region" description="Basic and acidic residues" evidence="1">
    <location>
        <begin position="266"/>
        <end position="278"/>
    </location>
</feature>
<dbReference type="EMBL" id="KN840701">
    <property type="protein sequence ID" value="KIP02120.1"/>
    <property type="molecule type" value="Genomic_DNA"/>
</dbReference>
<keyword evidence="4" id="KW-1185">Reference proteome</keyword>
<dbReference type="AlphaFoldDB" id="A0A0C3S2Z5"/>
<evidence type="ECO:0000259" key="2">
    <source>
        <dbReference type="Pfam" id="PF09994"/>
    </source>
</evidence>
<gene>
    <name evidence="3" type="ORF">PHLGIDRAFT_122741</name>
</gene>
<dbReference type="Proteomes" id="UP000053257">
    <property type="component" value="Unassembled WGS sequence"/>
</dbReference>
<feature type="compositionally biased region" description="Basic and acidic residues" evidence="1">
    <location>
        <begin position="90"/>
        <end position="102"/>
    </location>
</feature>
<dbReference type="OrthoDB" id="3162439at2759"/>
<feature type="compositionally biased region" description="Basic and acidic residues" evidence="1">
    <location>
        <begin position="44"/>
        <end position="64"/>
    </location>
</feature>
<dbReference type="PANTHER" id="PTHR33840:SF1">
    <property type="entry name" value="TLE1 PHOSPHOLIPASE DOMAIN-CONTAINING PROTEIN"/>
    <property type="match status" value="1"/>
</dbReference>
<evidence type="ECO:0000313" key="4">
    <source>
        <dbReference type="Proteomes" id="UP000053257"/>
    </source>
</evidence>
<proteinExistence type="predicted"/>
<name>A0A0C3S2Z5_PHLG1</name>
<reference evidence="3 4" key="1">
    <citation type="journal article" date="2014" name="PLoS Genet.">
        <title>Analysis of the Phlebiopsis gigantea genome, transcriptome and secretome provides insight into its pioneer colonization strategies of wood.</title>
        <authorList>
            <person name="Hori C."/>
            <person name="Ishida T."/>
            <person name="Igarashi K."/>
            <person name="Samejima M."/>
            <person name="Suzuki H."/>
            <person name="Master E."/>
            <person name="Ferreira P."/>
            <person name="Ruiz-Duenas F.J."/>
            <person name="Held B."/>
            <person name="Canessa P."/>
            <person name="Larrondo L.F."/>
            <person name="Schmoll M."/>
            <person name="Druzhinina I.S."/>
            <person name="Kubicek C.P."/>
            <person name="Gaskell J.A."/>
            <person name="Kersten P."/>
            <person name="St John F."/>
            <person name="Glasner J."/>
            <person name="Sabat G."/>
            <person name="Splinter BonDurant S."/>
            <person name="Syed K."/>
            <person name="Yadav J."/>
            <person name="Mgbeahuruike A.C."/>
            <person name="Kovalchuk A."/>
            <person name="Asiegbu F.O."/>
            <person name="Lackner G."/>
            <person name="Hoffmeister D."/>
            <person name="Rencoret J."/>
            <person name="Gutierrez A."/>
            <person name="Sun H."/>
            <person name="Lindquist E."/>
            <person name="Barry K."/>
            <person name="Riley R."/>
            <person name="Grigoriev I.V."/>
            <person name="Henrissat B."/>
            <person name="Kues U."/>
            <person name="Berka R.M."/>
            <person name="Martinez A.T."/>
            <person name="Covert S.F."/>
            <person name="Blanchette R.A."/>
            <person name="Cullen D."/>
        </authorList>
    </citation>
    <scope>NUCLEOTIDE SEQUENCE [LARGE SCALE GENOMIC DNA]</scope>
    <source>
        <strain evidence="3 4">11061_1 CR5-6</strain>
    </source>
</reference>